<evidence type="ECO:0000313" key="5">
    <source>
        <dbReference type="EMBL" id="CAB3410735.1"/>
    </source>
</evidence>
<dbReference type="Gene3D" id="1.25.40.20">
    <property type="entry name" value="Ankyrin repeat-containing domain"/>
    <property type="match status" value="1"/>
</dbReference>
<feature type="repeat" description="ANK" evidence="3">
    <location>
        <begin position="86"/>
        <end position="118"/>
    </location>
</feature>
<dbReference type="InterPro" id="IPR050776">
    <property type="entry name" value="Ank_Repeat/CDKN_Inhibitor"/>
</dbReference>
<dbReference type="OrthoDB" id="194358at2759"/>
<protein>
    <submittedName>
        <fullName evidence="5">Uncharacterized protein</fullName>
    </submittedName>
</protein>
<dbReference type="Pfam" id="PF12796">
    <property type="entry name" value="Ank_2"/>
    <property type="match status" value="2"/>
</dbReference>
<reference evidence="5 6" key="1">
    <citation type="submission" date="2020-04" db="EMBL/GenBank/DDBJ databases">
        <authorList>
            <person name="Laetsch R D."/>
            <person name="Stevens L."/>
            <person name="Kumar S."/>
            <person name="Blaxter L. M."/>
        </authorList>
    </citation>
    <scope>NUCLEOTIDE SEQUENCE [LARGE SCALE GENOMIC DNA]</scope>
</reference>
<dbReference type="SUPFAM" id="SSF48403">
    <property type="entry name" value="Ankyrin repeat"/>
    <property type="match status" value="1"/>
</dbReference>
<dbReference type="PANTHER" id="PTHR24201">
    <property type="entry name" value="ANK_REP_REGION DOMAIN-CONTAINING PROTEIN"/>
    <property type="match status" value="1"/>
</dbReference>
<name>A0A8S1FA89_9PELO</name>
<evidence type="ECO:0000256" key="1">
    <source>
        <dbReference type="ARBA" id="ARBA00022737"/>
    </source>
</evidence>
<keyword evidence="1" id="KW-0677">Repeat</keyword>
<dbReference type="PROSITE" id="PS50088">
    <property type="entry name" value="ANK_REPEAT"/>
    <property type="match status" value="2"/>
</dbReference>
<keyword evidence="6" id="KW-1185">Reference proteome</keyword>
<organism evidence="5 6">
    <name type="scientific">Caenorhabditis bovis</name>
    <dbReference type="NCBI Taxonomy" id="2654633"/>
    <lineage>
        <taxon>Eukaryota</taxon>
        <taxon>Metazoa</taxon>
        <taxon>Ecdysozoa</taxon>
        <taxon>Nematoda</taxon>
        <taxon>Chromadorea</taxon>
        <taxon>Rhabditida</taxon>
        <taxon>Rhabditina</taxon>
        <taxon>Rhabditomorpha</taxon>
        <taxon>Rhabditoidea</taxon>
        <taxon>Rhabditidae</taxon>
        <taxon>Peloderinae</taxon>
        <taxon>Caenorhabditis</taxon>
    </lineage>
</organism>
<feature type="repeat" description="ANK" evidence="3">
    <location>
        <begin position="52"/>
        <end position="85"/>
    </location>
</feature>
<evidence type="ECO:0000256" key="2">
    <source>
        <dbReference type="ARBA" id="ARBA00023043"/>
    </source>
</evidence>
<evidence type="ECO:0000313" key="6">
    <source>
        <dbReference type="Proteomes" id="UP000494206"/>
    </source>
</evidence>
<evidence type="ECO:0000256" key="4">
    <source>
        <dbReference type="SAM" id="Coils"/>
    </source>
</evidence>
<accession>A0A8S1FA89</accession>
<proteinExistence type="predicted"/>
<dbReference type="PROSITE" id="PS50297">
    <property type="entry name" value="ANK_REP_REGION"/>
    <property type="match status" value="1"/>
</dbReference>
<evidence type="ECO:0000256" key="3">
    <source>
        <dbReference type="PROSITE-ProRule" id="PRU00023"/>
    </source>
</evidence>
<dbReference type="InterPro" id="IPR002110">
    <property type="entry name" value="Ankyrin_rpt"/>
</dbReference>
<gene>
    <name evidence="5" type="ORF">CBOVIS_LOCUS12214</name>
</gene>
<dbReference type="Proteomes" id="UP000494206">
    <property type="component" value="Unassembled WGS sequence"/>
</dbReference>
<comment type="caution">
    <text evidence="5">The sequence shown here is derived from an EMBL/GenBank/DDBJ whole genome shotgun (WGS) entry which is preliminary data.</text>
</comment>
<keyword evidence="2 3" id="KW-0040">ANK repeat</keyword>
<dbReference type="InterPro" id="IPR036770">
    <property type="entry name" value="Ankyrin_rpt-contain_sf"/>
</dbReference>
<dbReference type="EMBL" id="CADEPM010000011">
    <property type="protein sequence ID" value="CAB3410735.1"/>
    <property type="molecule type" value="Genomic_DNA"/>
</dbReference>
<sequence>MEESSGGGGIATQLDNSDASQLIRQAVLFENVELLADLFREHPWTWNRVDRHGRTPLMLAAHNGKLNSLRTILMCSPDSLDLENERGKTALHMAAESGETEIVLDLVESGSDPMRIDNDGHCALEIAQMAGHNEVAAALIEAIQKENEDLNEAHERLISACIEGDSKTVDEILEEKTRKKSNRQILFNGRTADDNTALLIACTHGRYEIVKRLLVFTEHQLISPNTKDTVILVAVSSKNIDVLRIVLEVSRS</sequence>
<dbReference type="SMART" id="SM00248">
    <property type="entry name" value="ANK"/>
    <property type="match status" value="3"/>
</dbReference>
<dbReference type="PANTHER" id="PTHR24201:SF15">
    <property type="entry name" value="ANKYRIN REPEAT DOMAIN-CONTAINING PROTEIN 66"/>
    <property type="match status" value="1"/>
</dbReference>
<feature type="coiled-coil region" evidence="4">
    <location>
        <begin position="133"/>
        <end position="160"/>
    </location>
</feature>
<dbReference type="AlphaFoldDB" id="A0A8S1FA89"/>
<keyword evidence="4" id="KW-0175">Coiled coil</keyword>